<evidence type="ECO:0000313" key="1">
    <source>
        <dbReference type="EMBL" id="SOB87170.1"/>
    </source>
</evidence>
<evidence type="ECO:0008006" key="3">
    <source>
        <dbReference type="Google" id="ProtNLM"/>
    </source>
</evidence>
<dbReference type="EMBL" id="OBMI01000002">
    <property type="protein sequence ID" value="SOB87170.1"/>
    <property type="molecule type" value="Genomic_DNA"/>
</dbReference>
<dbReference type="Gene3D" id="2.40.10.10">
    <property type="entry name" value="Trypsin-like serine proteases"/>
    <property type="match status" value="1"/>
</dbReference>
<sequence>MTGPQKTTLPTVASLAQADDPDIRERVRALMISASDQAEATFRTAVRPIYGVAENGTPDQLGSAVLVDIDGTRCLMTAAHVIDANEKTTLYVGGDTTLVEINAEFDATVAPESGRRDDHYDFAIAPLPETMLSEMSTLKFVTGQEMAPTSLGRDKLLYTALGFPNSKNKAALAGALKVRGQLYSYSSFARFQPALALSLDVSGDEHVFIDHRKHGRDETGRKVLSIAPRGLSGGAIIQAADFGDREVLLGRKPPEPKLAAITIELYKSHQTLLGTRVDAMLPAWRAAQ</sequence>
<dbReference type="AlphaFoldDB" id="A0A285QYZ3"/>
<organism evidence="1 2">
    <name type="scientific">Sphingomonas guangdongensis</name>
    <dbReference type="NCBI Taxonomy" id="1141890"/>
    <lineage>
        <taxon>Bacteria</taxon>
        <taxon>Pseudomonadati</taxon>
        <taxon>Pseudomonadota</taxon>
        <taxon>Alphaproteobacteria</taxon>
        <taxon>Sphingomonadales</taxon>
        <taxon>Sphingomonadaceae</taxon>
        <taxon>Sphingomonas</taxon>
    </lineage>
</organism>
<reference evidence="1 2" key="1">
    <citation type="submission" date="2017-07" db="EMBL/GenBank/DDBJ databases">
        <authorList>
            <person name="Sun Z.S."/>
            <person name="Albrecht U."/>
            <person name="Echele G."/>
            <person name="Lee C.C."/>
        </authorList>
    </citation>
    <scope>NUCLEOTIDE SEQUENCE [LARGE SCALE GENOMIC DNA]</scope>
    <source>
        <strain evidence="1 2">CGMCC 1.12672</strain>
    </source>
</reference>
<gene>
    <name evidence="1" type="ORF">SAMN06297144_2293</name>
</gene>
<accession>A0A285QYZ3</accession>
<name>A0A285QYZ3_9SPHN</name>
<dbReference type="InterPro" id="IPR043504">
    <property type="entry name" value="Peptidase_S1_PA_chymotrypsin"/>
</dbReference>
<dbReference type="SUPFAM" id="SSF50494">
    <property type="entry name" value="Trypsin-like serine proteases"/>
    <property type="match status" value="1"/>
</dbReference>
<proteinExistence type="predicted"/>
<keyword evidence="2" id="KW-1185">Reference proteome</keyword>
<evidence type="ECO:0000313" key="2">
    <source>
        <dbReference type="Proteomes" id="UP000219494"/>
    </source>
</evidence>
<dbReference type="Proteomes" id="UP000219494">
    <property type="component" value="Unassembled WGS sequence"/>
</dbReference>
<dbReference type="InterPro" id="IPR009003">
    <property type="entry name" value="Peptidase_S1_PA"/>
</dbReference>
<protein>
    <recommendedName>
        <fullName evidence="3">Trypsin-like peptidase domain-containing protein</fullName>
    </recommendedName>
</protein>